<evidence type="ECO:0000256" key="2">
    <source>
        <dbReference type="ARBA" id="ARBA00022692"/>
    </source>
</evidence>
<feature type="transmembrane region" description="Helical" evidence="7">
    <location>
        <begin position="155"/>
        <end position="174"/>
    </location>
</feature>
<dbReference type="OrthoDB" id="6500128at2759"/>
<sequence>MASSEESNQPEIPDIEDAPVQGNEFSRIMKIYKRKWTFILAIFFSMCSGIAPQLMNVFFGDLLNAVSKPNFSKKDLNGAIINLMIITVVVIALLVINHAFRSQTNPEFMHDLREAIYSHILRMDISFFDKTSTGVLISRLSQDATLLFNIYIDKILTVALSITQAAGGLILSYITMWQVALPATVFVILCTVSYYIGDRVVTKLWEEFAQHSSKATSKAEEVITSFRTIRSFDNEMYETQQYGKVLDDVDAIFSKTSIAQGLKDSVILFFTNLMLPVFIGLGSYFIVEKPEMGYVSGDLVILLLSLLFATTGFTIVLSLSDDFKKARASAAKILKLLDLEPEVDQEKSGKKLKKDFVFQGKVEFRDVGFKYKTRDEWAVRHLSFTVEPGETVALIGESGCGKSTTLQLLQRFYEISEGQILIDDMDISKINPQDLRSMISVVPQGPVLFSMSIKDNIRYANPRATEEEVHKCAEIGNAHDFIMEMPDNYASRVQQTSLSGGQKQRICISRAILANTPILLLDEATAALDTESEQLVQQSLENFRKGKTAILVAHRLATVINADRIIVYKDGHVEEVGTHQELMEKGGLYSELVKFQLQ</sequence>
<evidence type="ECO:0000313" key="10">
    <source>
        <dbReference type="EMBL" id="OHT10311.1"/>
    </source>
</evidence>
<protein>
    <submittedName>
        <fullName evidence="10">ABC transporter family protein</fullName>
    </submittedName>
</protein>
<dbReference type="InterPro" id="IPR039421">
    <property type="entry name" value="Type_1_exporter"/>
</dbReference>
<evidence type="ECO:0000256" key="7">
    <source>
        <dbReference type="SAM" id="Phobius"/>
    </source>
</evidence>
<gene>
    <name evidence="10" type="ORF">TRFO_04356</name>
</gene>
<dbReference type="EMBL" id="MLAK01000616">
    <property type="protein sequence ID" value="OHT10311.1"/>
    <property type="molecule type" value="Genomic_DNA"/>
</dbReference>
<dbReference type="SUPFAM" id="SSF52540">
    <property type="entry name" value="P-loop containing nucleoside triphosphate hydrolases"/>
    <property type="match status" value="1"/>
</dbReference>
<evidence type="ECO:0000256" key="1">
    <source>
        <dbReference type="ARBA" id="ARBA00004141"/>
    </source>
</evidence>
<feature type="transmembrane region" description="Helical" evidence="7">
    <location>
        <begin position="266"/>
        <end position="287"/>
    </location>
</feature>
<dbReference type="Gene3D" id="1.20.1560.10">
    <property type="entry name" value="ABC transporter type 1, transmembrane domain"/>
    <property type="match status" value="1"/>
</dbReference>
<dbReference type="AlphaFoldDB" id="A0A1J4KFX4"/>
<name>A0A1J4KFX4_9EUKA</name>
<keyword evidence="2 7" id="KW-0812">Transmembrane</keyword>
<dbReference type="InterPro" id="IPR027417">
    <property type="entry name" value="P-loop_NTPase"/>
</dbReference>
<keyword evidence="5 7" id="KW-1133">Transmembrane helix</keyword>
<dbReference type="Gene3D" id="3.40.50.300">
    <property type="entry name" value="P-loop containing nucleotide triphosphate hydrolases"/>
    <property type="match status" value="1"/>
</dbReference>
<feature type="transmembrane region" description="Helical" evidence="7">
    <location>
        <begin position="79"/>
        <end position="100"/>
    </location>
</feature>
<reference evidence="10" key="1">
    <citation type="submission" date="2016-10" db="EMBL/GenBank/DDBJ databases">
        <authorList>
            <person name="Benchimol M."/>
            <person name="Almeida L.G."/>
            <person name="Vasconcelos A.T."/>
            <person name="Perreira-Neves A."/>
            <person name="Rosa I.A."/>
            <person name="Tasca T."/>
            <person name="Bogo M.R."/>
            <person name="de Souza W."/>
        </authorList>
    </citation>
    <scope>NUCLEOTIDE SEQUENCE [LARGE SCALE GENOMIC DNA]</scope>
    <source>
        <strain evidence="10">K</strain>
    </source>
</reference>
<evidence type="ECO:0000256" key="3">
    <source>
        <dbReference type="ARBA" id="ARBA00022741"/>
    </source>
</evidence>
<dbReference type="InterPro" id="IPR036640">
    <property type="entry name" value="ABC1_TM_sf"/>
</dbReference>
<dbReference type="Pfam" id="PF00664">
    <property type="entry name" value="ABC_membrane"/>
    <property type="match status" value="1"/>
</dbReference>
<feature type="domain" description="ABC transporter" evidence="8">
    <location>
        <begin position="362"/>
        <end position="595"/>
    </location>
</feature>
<comment type="caution">
    <text evidence="10">The sequence shown here is derived from an EMBL/GenBank/DDBJ whole genome shotgun (WGS) entry which is preliminary data.</text>
</comment>
<feature type="transmembrane region" description="Helical" evidence="7">
    <location>
        <begin position="36"/>
        <end position="59"/>
    </location>
</feature>
<dbReference type="PROSITE" id="PS50929">
    <property type="entry name" value="ABC_TM1F"/>
    <property type="match status" value="1"/>
</dbReference>
<evidence type="ECO:0000256" key="6">
    <source>
        <dbReference type="ARBA" id="ARBA00023136"/>
    </source>
</evidence>
<dbReference type="PROSITE" id="PS00211">
    <property type="entry name" value="ABC_TRANSPORTER_1"/>
    <property type="match status" value="1"/>
</dbReference>
<keyword evidence="4" id="KW-0067">ATP-binding</keyword>
<evidence type="ECO:0000313" key="11">
    <source>
        <dbReference type="Proteomes" id="UP000179807"/>
    </source>
</evidence>
<dbReference type="PROSITE" id="PS50893">
    <property type="entry name" value="ABC_TRANSPORTER_2"/>
    <property type="match status" value="1"/>
</dbReference>
<dbReference type="SUPFAM" id="SSF90123">
    <property type="entry name" value="ABC transporter transmembrane region"/>
    <property type="match status" value="1"/>
</dbReference>
<dbReference type="GeneID" id="94826550"/>
<keyword evidence="6 7" id="KW-0472">Membrane</keyword>
<dbReference type="Proteomes" id="UP000179807">
    <property type="component" value="Unassembled WGS sequence"/>
</dbReference>
<evidence type="ECO:0000256" key="5">
    <source>
        <dbReference type="ARBA" id="ARBA00022989"/>
    </source>
</evidence>
<evidence type="ECO:0000256" key="4">
    <source>
        <dbReference type="ARBA" id="ARBA00022840"/>
    </source>
</evidence>
<feature type="transmembrane region" description="Helical" evidence="7">
    <location>
        <begin position="299"/>
        <end position="319"/>
    </location>
</feature>
<dbReference type="InterPro" id="IPR011527">
    <property type="entry name" value="ABC1_TM_dom"/>
</dbReference>
<dbReference type="GO" id="GO:0005524">
    <property type="term" value="F:ATP binding"/>
    <property type="evidence" value="ECO:0007669"/>
    <property type="project" value="UniProtKB-KW"/>
</dbReference>
<dbReference type="FunFam" id="3.40.50.300:FF:000218">
    <property type="entry name" value="Multidrug ABC transporter ATP-binding protein"/>
    <property type="match status" value="1"/>
</dbReference>
<accession>A0A1J4KFX4</accession>
<dbReference type="Pfam" id="PF00005">
    <property type="entry name" value="ABC_tran"/>
    <property type="match status" value="1"/>
</dbReference>
<organism evidence="10 11">
    <name type="scientific">Tritrichomonas foetus</name>
    <dbReference type="NCBI Taxonomy" id="1144522"/>
    <lineage>
        <taxon>Eukaryota</taxon>
        <taxon>Metamonada</taxon>
        <taxon>Parabasalia</taxon>
        <taxon>Tritrichomonadida</taxon>
        <taxon>Tritrichomonadidae</taxon>
        <taxon>Tritrichomonas</taxon>
    </lineage>
</organism>
<evidence type="ECO:0000259" key="9">
    <source>
        <dbReference type="PROSITE" id="PS50929"/>
    </source>
</evidence>
<feature type="transmembrane region" description="Helical" evidence="7">
    <location>
        <begin position="180"/>
        <end position="197"/>
    </location>
</feature>
<dbReference type="GO" id="GO:0015421">
    <property type="term" value="F:ABC-type oligopeptide transporter activity"/>
    <property type="evidence" value="ECO:0007669"/>
    <property type="project" value="TreeGrafter"/>
</dbReference>
<dbReference type="VEuPathDB" id="TrichDB:TRFO_04356"/>
<feature type="domain" description="ABC transmembrane type-1" evidence="9">
    <location>
        <begin position="39"/>
        <end position="325"/>
    </location>
</feature>
<dbReference type="GO" id="GO:0016887">
    <property type="term" value="F:ATP hydrolysis activity"/>
    <property type="evidence" value="ECO:0007669"/>
    <property type="project" value="InterPro"/>
</dbReference>
<dbReference type="SMART" id="SM00382">
    <property type="entry name" value="AAA"/>
    <property type="match status" value="1"/>
</dbReference>
<proteinExistence type="predicted"/>
<dbReference type="InterPro" id="IPR017871">
    <property type="entry name" value="ABC_transporter-like_CS"/>
</dbReference>
<comment type="subcellular location">
    <subcellularLocation>
        <location evidence="1">Membrane</location>
        <topology evidence="1">Multi-pass membrane protein</topology>
    </subcellularLocation>
</comment>
<dbReference type="InterPro" id="IPR003593">
    <property type="entry name" value="AAA+_ATPase"/>
</dbReference>
<dbReference type="GO" id="GO:0016020">
    <property type="term" value="C:membrane"/>
    <property type="evidence" value="ECO:0007669"/>
    <property type="project" value="UniProtKB-SubCell"/>
</dbReference>
<keyword evidence="3" id="KW-0547">Nucleotide-binding</keyword>
<dbReference type="RefSeq" id="XP_068363447.1">
    <property type="nucleotide sequence ID" value="XM_068491846.1"/>
</dbReference>
<keyword evidence="11" id="KW-1185">Reference proteome</keyword>
<evidence type="ECO:0000259" key="8">
    <source>
        <dbReference type="PROSITE" id="PS50893"/>
    </source>
</evidence>
<dbReference type="PANTHER" id="PTHR43394">
    <property type="entry name" value="ATP-DEPENDENT PERMEASE MDL1, MITOCHONDRIAL"/>
    <property type="match status" value="1"/>
</dbReference>
<dbReference type="PANTHER" id="PTHR43394:SF1">
    <property type="entry name" value="ATP-BINDING CASSETTE SUB-FAMILY B MEMBER 10, MITOCHONDRIAL"/>
    <property type="match status" value="1"/>
</dbReference>
<dbReference type="InterPro" id="IPR003439">
    <property type="entry name" value="ABC_transporter-like_ATP-bd"/>
</dbReference>